<dbReference type="Pfam" id="PF13411">
    <property type="entry name" value="MerR_1"/>
    <property type="match status" value="1"/>
</dbReference>
<evidence type="ECO:0000256" key="2">
    <source>
        <dbReference type="SAM" id="Coils"/>
    </source>
</evidence>
<dbReference type="InterPro" id="IPR047057">
    <property type="entry name" value="MerR_fam"/>
</dbReference>
<evidence type="ECO:0000313" key="5">
    <source>
        <dbReference type="Proteomes" id="UP001236652"/>
    </source>
</evidence>
<dbReference type="InterPro" id="IPR000551">
    <property type="entry name" value="MerR-type_HTH_dom"/>
</dbReference>
<keyword evidence="5" id="KW-1185">Reference proteome</keyword>
<evidence type="ECO:0000256" key="1">
    <source>
        <dbReference type="ARBA" id="ARBA00023125"/>
    </source>
</evidence>
<dbReference type="InterPro" id="IPR009061">
    <property type="entry name" value="DNA-bd_dom_put_sf"/>
</dbReference>
<accession>A0ABY8V1X4</accession>
<organism evidence="4 5">
    <name type="scientific">Pontibacillus chungwhensis</name>
    <dbReference type="NCBI Taxonomy" id="265426"/>
    <lineage>
        <taxon>Bacteria</taxon>
        <taxon>Bacillati</taxon>
        <taxon>Bacillota</taxon>
        <taxon>Bacilli</taxon>
        <taxon>Bacillales</taxon>
        <taxon>Bacillaceae</taxon>
        <taxon>Pontibacillus</taxon>
    </lineage>
</organism>
<dbReference type="PANTHER" id="PTHR30204:SF58">
    <property type="entry name" value="HTH-TYPE TRANSCRIPTIONAL REGULATOR YFMP"/>
    <property type="match status" value="1"/>
</dbReference>
<sequence length="123" mass="14709">MTTYTISELANTFGVSTRTIRYYEQLGMLEPERTESGQRVYGKKEKTRLVLIFRGKKFGFKLEEIREMVQLFDQDPSGARQLERTIQYGEEKIREVTERIEELTDMRCEMEGMLDQFRRKLHN</sequence>
<dbReference type="EMBL" id="CP126446">
    <property type="protein sequence ID" value="WIF99448.1"/>
    <property type="molecule type" value="Genomic_DNA"/>
</dbReference>
<dbReference type="RefSeq" id="WP_231415715.1">
    <property type="nucleotide sequence ID" value="NZ_CP126446.1"/>
</dbReference>
<dbReference type="CDD" id="cd04776">
    <property type="entry name" value="HTH_GnyR"/>
    <property type="match status" value="1"/>
</dbReference>
<dbReference type="Proteomes" id="UP001236652">
    <property type="component" value="Chromosome"/>
</dbReference>
<protein>
    <submittedName>
        <fullName evidence="4">MerR family DNA-binding transcriptional regulator</fullName>
    </submittedName>
</protein>
<dbReference type="SMART" id="SM00422">
    <property type="entry name" value="HTH_MERR"/>
    <property type="match status" value="1"/>
</dbReference>
<dbReference type="Gene3D" id="1.10.1660.10">
    <property type="match status" value="1"/>
</dbReference>
<reference evidence="4 5" key="1">
    <citation type="submission" date="2023-05" db="EMBL/GenBank/DDBJ databases">
        <title>Comparative genomics reveals the evidence of polycyclic aromatic hydrocarbons degradation in moderately halophilic genus Pontibacillus.</title>
        <authorList>
            <person name="Yang H."/>
            <person name="Qian Z."/>
        </authorList>
    </citation>
    <scope>NUCLEOTIDE SEQUENCE [LARGE SCALE GENOMIC DNA]</scope>
    <source>
        <strain evidence="5">HN14</strain>
    </source>
</reference>
<dbReference type="PROSITE" id="PS50937">
    <property type="entry name" value="HTH_MERR_2"/>
    <property type="match status" value="1"/>
</dbReference>
<gene>
    <name evidence="4" type="ORF">QNI29_07265</name>
</gene>
<name>A0ABY8V1X4_9BACI</name>
<keyword evidence="2" id="KW-0175">Coiled coil</keyword>
<keyword evidence="1 4" id="KW-0238">DNA-binding</keyword>
<dbReference type="PANTHER" id="PTHR30204">
    <property type="entry name" value="REDOX-CYCLING DRUG-SENSING TRANSCRIPTIONAL ACTIVATOR SOXR"/>
    <property type="match status" value="1"/>
</dbReference>
<dbReference type="SUPFAM" id="SSF46955">
    <property type="entry name" value="Putative DNA-binding domain"/>
    <property type="match status" value="1"/>
</dbReference>
<feature type="domain" description="HTH merR-type" evidence="3">
    <location>
        <begin position="3"/>
        <end position="71"/>
    </location>
</feature>
<dbReference type="PRINTS" id="PR00040">
    <property type="entry name" value="HTHMERR"/>
</dbReference>
<evidence type="ECO:0000259" key="3">
    <source>
        <dbReference type="PROSITE" id="PS50937"/>
    </source>
</evidence>
<dbReference type="GO" id="GO:0003677">
    <property type="term" value="F:DNA binding"/>
    <property type="evidence" value="ECO:0007669"/>
    <property type="project" value="UniProtKB-KW"/>
</dbReference>
<proteinExistence type="predicted"/>
<evidence type="ECO:0000313" key="4">
    <source>
        <dbReference type="EMBL" id="WIF99448.1"/>
    </source>
</evidence>
<feature type="coiled-coil region" evidence="2">
    <location>
        <begin position="79"/>
        <end position="106"/>
    </location>
</feature>